<dbReference type="OrthoDB" id="4137374at2"/>
<protein>
    <recommendedName>
        <fullName evidence="7">MASE1 domain-containing protein</fullName>
    </recommendedName>
</protein>
<evidence type="ECO:0000256" key="4">
    <source>
        <dbReference type="ARBA" id="ARBA00022989"/>
    </source>
</evidence>
<comment type="subcellular location">
    <subcellularLocation>
        <location evidence="1">Cell membrane</location>
        <topology evidence="1">Multi-pass membrane protein</topology>
    </subcellularLocation>
</comment>
<gene>
    <name evidence="8" type="ORF">DEJ51_03630</name>
</gene>
<feature type="transmembrane region" description="Helical" evidence="6">
    <location>
        <begin position="156"/>
        <end position="175"/>
    </location>
</feature>
<organism evidence="8 9">
    <name type="scientific">Streptomyces venezuelae</name>
    <dbReference type="NCBI Taxonomy" id="54571"/>
    <lineage>
        <taxon>Bacteria</taxon>
        <taxon>Bacillati</taxon>
        <taxon>Actinomycetota</taxon>
        <taxon>Actinomycetes</taxon>
        <taxon>Kitasatosporales</taxon>
        <taxon>Streptomycetaceae</taxon>
        <taxon>Streptomyces</taxon>
    </lineage>
</organism>
<evidence type="ECO:0000256" key="1">
    <source>
        <dbReference type="ARBA" id="ARBA00004651"/>
    </source>
</evidence>
<feature type="transmembrane region" description="Helical" evidence="6">
    <location>
        <begin position="227"/>
        <end position="249"/>
    </location>
</feature>
<dbReference type="Proteomes" id="UP000324101">
    <property type="component" value="Chromosome"/>
</dbReference>
<sequence>MGSTEKGRLGSTVLRILAVAAVYYGAARIGLLEQLVRDQVTPLWPPTGVALAALLVMGLRVWPGIALGAFLVNVSLGPSLLSVLVITAGNTLAPVCACLMLRRAGFRNELDRLRDVLALVFLGALAGMSISSTIGSGILVLSGALEAGDFWPTWSVWWTGDAMGILVVTPFLLVLRKARWPSGAGPARWFEAVALAVGTVLVTLLATRTRDSNLLFLVSPFLIWAAFRFRLAGAAPCALAVVTLAVLAADGDRGPFVGGDVFANMVTLQAFNGTTALTALLIAAVITERDRTHEEIKQLCERLGEVVARMEPRPTSYRHPPDDHPPP</sequence>
<dbReference type="GO" id="GO:0005886">
    <property type="term" value="C:plasma membrane"/>
    <property type="evidence" value="ECO:0007669"/>
    <property type="project" value="UniProtKB-SubCell"/>
</dbReference>
<reference evidence="8 9" key="1">
    <citation type="submission" date="2018-05" db="EMBL/GenBank/DDBJ databases">
        <title>Streptomyces venezuelae.</title>
        <authorList>
            <person name="Kim W."/>
            <person name="Lee N."/>
            <person name="Cho B.-K."/>
        </authorList>
    </citation>
    <scope>NUCLEOTIDE SEQUENCE [LARGE SCALE GENOMIC DNA]</scope>
    <source>
        <strain evidence="8 9">ATCC 21018</strain>
    </source>
</reference>
<name>A0A5P2DH08_STRVZ</name>
<evidence type="ECO:0000313" key="8">
    <source>
        <dbReference type="EMBL" id="QES53448.1"/>
    </source>
</evidence>
<evidence type="ECO:0000259" key="7">
    <source>
        <dbReference type="Pfam" id="PF05231"/>
    </source>
</evidence>
<feature type="transmembrane region" description="Helical" evidence="6">
    <location>
        <begin position="82"/>
        <end position="104"/>
    </location>
</feature>
<accession>A0A5P2DH08</accession>
<dbReference type="Pfam" id="PF05231">
    <property type="entry name" value="MASE1"/>
    <property type="match status" value="1"/>
</dbReference>
<keyword evidence="2" id="KW-1003">Cell membrane</keyword>
<dbReference type="PANTHER" id="PTHR45530">
    <property type="entry name" value="SENSORY TRANSDUCTION HISTIDINE KINASE"/>
    <property type="match status" value="1"/>
</dbReference>
<feature type="transmembrane region" description="Helical" evidence="6">
    <location>
        <begin position="261"/>
        <end position="286"/>
    </location>
</feature>
<feature type="transmembrane region" description="Helical" evidence="6">
    <location>
        <begin position="187"/>
        <end position="207"/>
    </location>
</feature>
<dbReference type="AlphaFoldDB" id="A0A5P2DH08"/>
<evidence type="ECO:0000256" key="2">
    <source>
        <dbReference type="ARBA" id="ARBA00022475"/>
    </source>
</evidence>
<dbReference type="InterPro" id="IPR007895">
    <property type="entry name" value="MASE1"/>
</dbReference>
<keyword evidence="5 6" id="KW-0472">Membrane</keyword>
<dbReference type="RefSeq" id="WP_150256200.1">
    <property type="nucleotide sequence ID" value="NZ_CP029189.1"/>
</dbReference>
<keyword evidence="3 6" id="KW-0812">Transmembrane</keyword>
<feature type="domain" description="MASE1" evidence="7">
    <location>
        <begin position="17"/>
        <end position="289"/>
    </location>
</feature>
<keyword evidence="4 6" id="KW-1133">Transmembrane helix</keyword>
<proteinExistence type="predicted"/>
<evidence type="ECO:0000256" key="5">
    <source>
        <dbReference type="ARBA" id="ARBA00023136"/>
    </source>
</evidence>
<evidence type="ECO:0000256" key="6">
    <source>
        <dbReference type="SAM" id="Phobius"/>
    </source>
</evidence>
<feature type="transmembrane region" description="Helical" evidence="6">
    <location>
        <begin position="12"/>
        <end position="31"/>
    </location>
</feature>
<evidence type="ECO:0000256" key="3">
    <source>
        <dbReference type="ARBA" id="ARBA00022692"/>
    </source>
</evidence>
<evidence type="ECO:0000313" key="9">
    <source>
        <dbReference type="Proteomes" id="UP000324101"/>
    </source>
</evidence>
<dbReference type="PANTHER" id="PTHR45530:SF3">
    <property type="entry name" value="TWO-COMPONENT SYSTEM NARL FAMILY SENSOR HISTIDINE KINASE BARA"/>
    <property type="match status" value="1"/>
</dbReference>
<feature type="transmembrane region" description="Helical" evidence="6">
    <location>
        <begin position="116"/>
        <end position="144"/>
    </location>
</feature>
<dbReference type="EMBL" id="CP029189">
    <property type="protein sequence ID" value="QES53448.1"/>
    <property type="molecule type" value="Genomic_DNA"/>
</dbReference>